<dbReference type="PANTHER" id="PTHR47234:SF2">
    <property type="entry name" value="TONB-DEPENDENT RECEPTOR"/>
    <property type="match status" value="1"/>
</dbReference>
<feature type="domain" description="TonB-dependent receptor-like beta-barrel" evidence="11">
    <location>
        <begin position="377"/>
        <end position="856"/>
    </location>
</feature>
<organism evidence="13 14">
    <name type="scientific">Eilatimonas milleporae</name>
    <dbReference type="NCBI Taxonomy" id="911205"/>
    <lineage>
        <taxon>Bacteria</taxon>
        <taxon>Pseudomonadati</taxon>
        <taxon>Pseudomonadota</taxon>
        <taxon>Alphaproteobacteria</taxon>
        <taxon>Kordiimonadales</taxon>
        <taxon>Kordiimonadaceae</taxon>
        <taxon>Eilatimonas</taxon>
    </lineage>
</organism>
<dbReference type="RefSeq" id="WP_121940156.1">
    <property type="nucleotide sequence ID" value="NZ_REFR01000015.1"/>
</dbReference>
<dbReference type="Gene3D" id="2.40.170.20">
    <property type="entry name" value="TonB-dependent receptor, beta-barrel domain"/>
    <property type="match status" value="1"/>
</dbReference>
<keyword evidence="3 8" id="KW-1134">Transmembrane beta strand</keyword>
<keyword evidence="4 8" id="KW-0812">Transmembrane</keyword>
<evidence type="ECO:0000256" key="9">
    <source>
        <dbReference type="RuleBase" id="RU003357"/>
    </source>
</evidence>
<dbReference type="EMBL" id="REFR01000015">
    <property type="protein sequence ID" value="RMB02021.1"/>
    <property type="molecule type" value="Genomic_DNA"/>
</dbReference>
<comment type="subcellular location">
    <subcellularLocation>
        <location evidence="1 8">Cell outer membrane</location>
        <topology evidence="1 8">Multi-pass membrane protein</topology>
    </subcellularLocation>
</comment>
<dbReference type="SUPFAM" id="SSF56935">
    <property type="entry name" value="Porins"/>
    <property type="match status" value="1"/>
</dbReference>
<sequence>MRLNRLYGATALMAGCLTFTINSSANAQDTAQDVYADEELDEVVVTGTYLRGKTQASSPSPLTVIGADNLNEIGATNFANLVQTLTINNGAQNNPDAFTQNSTTGTSNFNLRGLGVASTLVLLNGRRQVNSGTVTNDGVTFVDTSSLIPMIATQRIEIVKDGAAAIYGTDAVAGVVNFITDDDFRGIATSVNYQFLTDEGSQEDFLAQVKLGWGNDRQSLMGAFSFYDRSPLTTSERRLSRPEDDSSALGNPGSFIGTGAFNLPAGVPFIDPTGCEEFGGIPQPLGAPAGGLTPGFCRFDFGDFFNLVPEEQRIQGYGVFKQQIGDAHEFRIEGAFALNEAERGNSPTFPFLQSDRAVVPTDHPSNPFGEPVIFFGRGIGNGGQTSPAPFESDTYRISATLNGELTGEWTYDVNYTHAWNDFFQSTEDTITDNFSLALQGLGGFNCDVAAGTPGQNGCLYYNPFATSFGALPNDPEVIDFIIGEQLIDGRSELSTFEAIVSGPLFDLPAGTVELAVGFQYRDETFSRDFDDIANADGFAFVIGSPDFEGERTANAWFMETLIPLHETLDLSFAVRHEDYGGSIGSTTDPKVSLLFRPTETLTLRGSYSTSFRAPSIFQLAGASTSLNQVLDPVTGSQFFAAVRTNPPEGVERDLLPEQSEAFNVGFTWQPVDGLDINVDYWNYDFSDVLIQENFQAVVDADPTGDRVIRNASGNILLVLTDFINASSVQTDGFDFNVRYAIDTDIGTFQPFFEGTWVNSYDLLNAQGEDVIDGKGNRNFTNFGAPTPEWRFNTGLAFTDGTHEGRFFVRHISGLDDDQNGGIPIDSMTTVDAQYRLNVANLFDFDSDLGFTVGVINAFDEDPPQVFTNGGFESRTHDPRGRVLYLQLDTSF</sequence>
<evidence type="ECO:0000256" key="7">
    <source>
        <dbReference type="ARBA" id="ARBA00023237"/>
    </source>
</evidence>
<dbReference type="InterPro" id="IPR037066">
    <property type="entry name" value="Plug_dom_sf"/>
</dbReference>
<feature type="signal peptide" evidence="10">
    <location>
        <begin position="1"/>
        <end position="27"/>
    </location>
</feature>
<comment type="similarity">
    <text evidence="8 9">Belongs to the TonB-dependent receptor family.</text>
</comment>
<dbReference type="InterPro" id="IPR039426">
    <property type="entry name" value="TonB-dep_rcpt-like"/>
</dbReference>
<keyword evidence="13" id="KW-0675">Receptor</keyword>
<keyword evidence="6 8" id="KW-0472">Membrane</keyword>
<dbReference type="Pfam" id="PF00593">
    <property type="entry name" value="TonB_dep_Rec_b-barrel"/>
    <property type="match status" value="1"/>
</dbReference>
<dbReference type="AlphaFoldDB" id="A0A3M0BWQ2"/>
<comment type="caution">
    <text evidence="13">The sequence shown here is derived from an EMBL/GenBank/DDBJ whole genome shotgun (WGS) entry which is preliminary data.</text>
</comment>
<dbReference type="PANTHER" id="PTHR47234">
    <property type="match status" value="1"/>
</dbReference>
<keyword evidence="7 8" id="KW-0998">Cell outer membrane</keyword>
<evidence type="ECO:0000259" key="11">
    <source>
        <dbReference type="Pfam" id="PF00593"/>
    </source>
</evidence>
<dbReference type="PROSITE" id="PS51257">
    <property type="entry name" value="PROKAR_LIPOPROTEIN"/>
    <property type="match status" value="1"/>
</dbReference>
<evidence type="ECO:0000313" key="14">
    <source>
        <dbReference type="Proteomes" id="UP000271227"/>
    </source>
</evidence>
<dbReference type="PROSITE" id="PS52016">
    <property type="entry name" value="TONB_DEPENDENT_REC_3"/>
    <property type="match status" value="1"/>
</dbReference>
<reference evidence="13 14" key="1">
    <citation type="submission" date="2018-10" db="EMBL/GenBank/DDBJ databases">
        <title>Genomic Encyclopedia of Archaeal and Bacterial Type Strains, Phase II (KMG-II): from individual species to whole genera.</title>
        <authorList>
            <person name="Goeker M."/>
        </authorList>
    </citation>
    <scope>NUCLEOTIDE SEQUENCE [LARGE SCALE GENOMIC DNA]</scope>
    <source>
        <strain evidence="13 14">DSM 25217</strain>
    </source>
</reference>
<evidence type="ECO:0000256" key="2">
    <source>
        <dbReference type="ARBA" id="ARBA00022448"/>
    </source>
</evidence>
<feature type="domain" description="TonB-dependent receptor plug" evidence="12">
    <location>
        <begin position="55"/>
        <end position="175"/>
    </location>
</feature>
<keyword evidence="5 9" id="KW-0798">TonB box</keyword>
<dbReference type="InterPro" id="IPR012910">
    <property type="entry name" value="Plug_dom"/>
</dbReference>
<accession>A0A3M0BWQ2</accession>
<dbReference type="InterPro" id="IPR000531">
    <property type="entry name" value="Beta-barrel_TonB"/>
</dbReference>
<evidence type="ECO:0000256" key="4">
    <source>
        <dbReference type="ARBA" id="ARBA00022692"/>
    </source>
</evidence>
<evidence type="ECO:0000256" key="3">
    <source>
        <dbReference type="ARBA" id="ARBA00022452"/>
    </source>
</evidence>
<evidence type="ECO:0000259" key="12">
    <source>
        <dbReference type="Pfam" id="PF07715"/>
    </source>
</evidence>
<keyword evidence="2 8" id="KW-0813">Transport</keyword>
<keyword evidence="14" id="KW-1185">Reference proteome</keyword>
<keyword evidence="10" id="KW-0732">Signal</keyword>
<dbReference type="Proteomes" id="UP000271227">
    <property type="component" value="Unassembled WGS sequence"/>
</dbReference>
<evidence type="ECO:0000256" key="5">
    <source>
        <dbReference type="ARBA" id="ARBA00023077"/>
    </source>
</evidence>
<evidence type="ECO:0000256" key="10">
    <source>
        <dbReference type="SAM" id="SignalP"/>
    </source>
</evidence>
<dbReference type="Pfam" id="PF07715">
    <property type="entry name" value="Plug"/>
    <property type="match status" value="1"/>
</dbReference>
<dbReference type="InParanoid" id="A0A3M0BWQ2"/>
<dbReference type="InterPro" id="IPR036942">
    <property type="entry name" value="Beta-barrel_TonB_sf"/>
</dbReference>
<dbReference type="GO" id="GO:0009279">
    <property type="term" value="C:cell outer membrane"/>
    <property type="evidence" value="ECO:0007669"/>
    <property type="project" value="UniProtKB-SubCell"/>
</dbReference>
<evidence type="ECO:0000256" key="6">
    <source>
        <dbReference type="ARBA" id="ARBA00023136"/>
    </source>
</evidence>
<dbReference type="OrthoDB" id="7051241at2"/>
<gene>
    <name evidence="13" type="ORF">BXY39_3533</name>
</gene>
<protein>
    <submittedName>
        <fullName evidence="13">TonB-dependent receptor-like protein</fullName>
    </submittedName>
</protein>
<feature type="chain" id="PRO_5018279677" evidence="10">
    <location>
        <begin position="28"/>
        <end position="891"/>
    </location>
</feature>
<evidence type="ECO:0000256" key="1">
    <source>
        <dbReference type="ARBA" id="ARBA00004571"/>
    </source>
</evidence>
<name>A0A3M0BWQ2_9PROT</name>
<proteinExistence type="inferred from homology"/>
<evidence type="ECO:0000256" key="8">
    <source>
        <dbReference type="PROSITE-ProRule" id="PRU01360"/>
    </source>
</evidence>
<dbReference type="Gene3D" id="2.170.130.10">
    <property type="entry name" value="TonB-dependent receptor, plug domain"/>
    <property type="match status" value="1"/>
</dbReference>
<evidence type="ECO:0000313" key="13">
    <source>
        <dbReference type="EMBL" id="RMB02021.1"/>
    </source>
</evidence>